<dbReference type="AlphaFoldDB" id="A0A1E8FJM1"/>
<reference evidence="4 5" key="1">
    <citation type="submission" date="2016-09" db="EMBL/GenBank/DDBJ databases">
        <title>Alteromonas lipolytica, a new species isolated from sea water.</title>
        <authorList>
            <person name="Wu Y.-H."/>
            <person name="Cheng H."/>
            <person name="Xu X.-W."/>
        </authorList>
    </citation>
    <scope>NUCLEOTIDE SEQUENCE [LARGE SCALE GENOMIC DNA]</scope>
    <source>
        <strain evidence="4 5">JW12</strain>
    </source>
</reference>
<dbReference type="PANTHER" id="PTHR43790:SF4">
    <property type="entry name" value="GUANOSINE IMPORT ATP-BINDING PROTEIN NUPO"/>
    <property type="match status" value="1"/>
</dbReference>
<feature type="domain" description="ABC transporter" evidence="3">
    <location>
        <begin position="8"/>
        <end position="237"/>
    </location>
</feature>
<dbReference type="STRING" id="1856405.BFC17_09675"/>
<sequence length="504" mass="54357">MERLTTRLALKNITKAYPGCVANDDISFSLNRGEIHALLGENGAGKSTLMNIIYGVVQPDAGELFINDVKVTINSPADARSYGIGMVFQHFTLFDSMTVAENIALALAQKPAEVSSAIEALRTTYELYVEPEKLVGTLSMGEKQRVEIIRCLLQDIQILILDEPTSVLTPQEAEQLFALLNTLSAKGCAVIFISHKLSEVARICHSATILRRGKVSGKITPGQTSLSTLTKLMMGDQSSVTKTECRAASQSFLTVEGLSTRAYPGDDTALKNLCFDVKQGEILGIAGVAGNGQEALLSALSGEINQYQRPAGDIRFNGQSVIAASPVERRSSGMGYVPAERLGRGAVANMSLVSNALLTCYGQGLLRYGFINIQAVQQLTRSIIAKFGVRTPGIEANANQLSGGNLQKFILGRELQQQPRLLIAAHPTWGVDISAQQHIYRDLLTLRDSGCAILIISEDTDELFTLCDRIGALCHGELSPLMAANQVSLDQLGQWMLGEFAHAS</sequence>
<keyword evidence="2" id="KW-0067">ATP-binding</keyword>
<dbReference type="PANTHER" id="PTHR43790">
    <property type="entry name" value="CARBOHYDRATE TRANSPORT ATP-BINDING PROTEIN MG119-RELATED"/>
    <property type="match status" value="1"/>
</dbReference>
<dbReference type="GO" id="GO:0016887">
    <property type="term" value="F:ATP hydrolysis activity"/>
    <property type="evidence" value="ECO:0007669"/>
    <property type="project" value="InterPro"/>
</dbReference>
<dbReference type="Pfam" id="PF00005">
    <property type="entry name" value="ABC_tran"/>
    <property type="match status" value="2"/>
</dbReference>
<dbReference type="CDD" id="cd03215">
    <property type="entry name" value="ABC_Carb_Monos_II"/>
    <property type="match status" value="1"/>
</dbReference>
<dbReference type="PROSITE" id="PS00211">
    <property type="entry name" value="ABC_TRANSPORTER_1"/>
    <property type="match status" value="1"/>
</dbReference>
<dbReference type="Proteomes" id="UP000176037">
    <property type="component" value="Unassembled WGS sequence"/>
</dbReference>
<evidence type="ECO:0000256" key="1">
    <source>
        <dbReference type="ARBA" id="ARBA00022741"/>
    </source>
</evidence>
<dbReference type="InterPro" id="IPR003593">
    <property type="entry name" value="AAA+_ATPase"/>
</dbReference>
<dbReference type="InterPro" id="IPR003439">
    <property type="entry name" value="ABC_transporter-like_ATP-bd"/>
</dbReference>
<proteinExistence type="predicted"/>
<dbReference type="CDD" id="cd03216">
    <property type="entry name" value="ABC_Carb_Monos_I"/>
    <property type="match status" value="1"/>
</dbReference>
<dbReference type="GO" id="GO:0005524">
    <property type="term" value="F:ATP binding"/>
    <property type="evidence" value="ECO:0007669"/>
    <property type="project" value="UniProtKB-KW"/>
</dbReference>
<comment type="caution">
    <text evidence="4">The sequence shown here is derived from an EMBL/GenBank/DDBJ whole genome shotgun (WGS) entry which is preliminary data.</text>
</comment>
<dbReference type="EMBL" id="MJIC01000004">
    <property type="protein sequence ID" value="OFI35946.1"/>
    <property type="molecule type" value="Genomic_DNA"/>
</dbReference>
<protein>
    <submittedName>
        <fullName evidence="4">ABC transporter</fullName>
    </submittedName>
</protein>
<dbReference type="SUPFAM" id="SSF52540">
    <property type="entry name" value="P-loop containing nucleoside triphosphate hydrolases"/>
    <property type="match status" value="2"/>
</dbReference>
<evidence type="ECO:0000259" key="3">
    <source>
        <dbReference type="PROSITE" id="PS50893"/>
    </source>
</evidence>
<accession>A0A1E8FJM1</accession>
<gene>
    <name evidence="4" type="ORF">BFC17_09675</name>
</gene>
<dbReference type="PROSITE" id="PS50893">
    <property type="entry name" value="ABC_TRANSPORTER_2"/>
    <property type="match status" value="2"/>
</dbReference>
<organism evidence="4 5">
    <name type="scientific">Alteromonas lipolytica</name>
    <dbReference type="NCBI Taxonomy" id="1856405"/>
    <lineage>
        <taxon>Bacteria</taxon>
        <taxon>Pseudomonadati</taxon>
        <taxon>Pseudomonadota</taxon>
        <taxon>Gammaproteobacteria</taxon>
        <taxon>Alteromonadales</taxon>
        <taxon>Alteromonadaceae</taxon>
        <taxon>Alteromonas/Salinimonas group</taxon>
        <taxon>Alteromonas</taxon>
    </lineage>
</organism>
<dbReference type="Gene3D" id="3.40.50.300">
    <property type="entry name" value="P-loop containing nucleotide triphosphate hydrolases"/>
    <property type="match status" value="2"/>
</dbReference>
<feature type="domain" description="ABC transporter" evidence="3">
    <location>
        <begin position="253"/>
        <end position="500"/>
    </location>
</feature>
<name>A0A1E8FJM1_9ALTE</name>
<dbReference type="SMART" id="SM00382">
    <property type="entry name" value="AAA"/>
    <property type="match status" value="1"/>
</dbReference>
<evidence type="ECO:0000256" key="2">
    <source>
        <dbReference type="ARBA" id="ARBA00022840"/>
    </source>
</evidence>
<keyword evidence="1" id="KW-0547">Nucleotide-binding</keyword>
<dbReference type="InterPro" id="IPR027417">
    <property type="entry name" value="P-loop_NTPase"/>
</dbReference>
<dbReference type="InterPro" id="IPR050107">
    <property type="entry name" value="ABC_carbohydrate_import_ATPase"/>
</dbReference>
<evidence type="ECO:0000313" key="4">
    <source>
        <dbReference type="EMBL" id="OFI35946.1"/>
    </source>
</evidence>
<keyword evidence="5" id="KW-1185">Reference proteome</keyword>
<evidence type="ECO:0000313" key="5">
    <source>
        <dbReference type="Proteomes" id="UP000176037"/>
    </source>
</evidence>
<dbReference type="InterPro" id="IPR017871">
    <property type="entry name" value="ABC_transporter-like_CS"/>
</dbReference>